<evidence type="ECO:0000259" key="3">
    <source>
        <dbReference type="Pfam" id="PF20249"/>
    </source>
</evidence>
<feature type="transmembrane region" description="Helical" evidence="2">
    <location>
        <begin position="665"/>
        <end position="684"/>
    </location>
</feature>
<dbReference type="EMBL" id="CABVHF010000001">
    <property type="protein sequence ID" value="VVM57964.1"/>
    <property type="molecule type" value="Genomic_DNA"/>
</dbReference>
<keyword evidence="2" id="KW-1133">Transmembrane helix</keyword>
<feature type="transmembrane region" description="Helical" evidence="2">
    <location>
        <begin position="751"/>
        <end position="776"/>
    </location>
</feature>
<protein>
    <recommendedName>
        <fullName evidence="3">Toxin VasX N-terminal region domain-containing protein</fullName>
    </recommendedName>
</protein>
<accession>A0A5E6QNV2</accession>
<reference evidence="4 5" key="1">
    <citation type="submission" date="2019-09" db="EMBL/GenBank/DDBJ databases">
        <authorList>
            <person name="Chandra G."/>
            <person name="Truman W A."/>
        </authorList>
    </citation>
    <scope>NUCLEOTIDE SEQUENCE [LARGE SCALE GENOMIC DNA]</scope>
    <source>
        <strain evidence="4">PS631</strain>
    </source>
</reference>
<organism evidence="4 5">
    <name type="scientific">Pseudomonas fluorescens</name>
    <dbReference type="NCBI Taxonomy" id="294"/>
    <lineage>
        <taxon>Bacteria</taxon>
        <taxon>Pseudomonadati</taxon>
        <taxon>Pseudomonadota</taxon>
        <taxon>Gammaproteobacteria</taxon>
        <taxon>Pseudomonadales</taxon>
        <taxon>Pseudomonadaceae</taxon>
        <taxon>Pseudomonas</taxon>
    </lineage>
</organism>
<feature type="domain" description="Toxin VasX N-terminal region" evidence="3">
    <location>
        <begin position="13"/>
        <end position="165"/>
    </location>
</feature>
<evidence type="ECO:0000313" key="4">
    <source>
        <dbReference type="EMBL" id="VVM57964.1"/>
    </source>
</evidence>
<dbReference type="RefSeq" id="WP_150569600.1">
    <property type="nucleotide sequence ID" value="NZ_CABVHF010000001.1"/>
</dbReference>
<dbReference type="InterPro" id="IPR048126">
    <property type="entry name" value="Toxin_VasX"/>
</dbReference>
<dbReference type="Pfam" id="PF20249">
    <property type="entry name" value="VasX_N"/>
    <property type="match status" value="1"/>
</dbReference>
<dbReference type="InterPro" id="IPR046864">
    <property type="entry name" value="VasX_N"/>
</dbReference>
<evidence type="ECO:0000256" key="1">
    <source>
        <dbReference type="SAM" id="Coils"/>
    </source>
</evidence>
<feature type="transmembrane region" description="Helical" evidence="2">
    <location>
        <begin position="782"/>
        <end position="804"/>
    </location>
</feature>
<evidence type="ECO:0000313" key="5">
    <source>
        <dbReference type="Proteomes" id="UP000399692"/>
    </source>
</evidence>
<dbReference type="CDD" id="cd20706">
    <property type="entry name" value="MIX_II"/>
    <property type="match status" value="1"/>
</dbReference>
<keyword evidence="2" id="KW-0472">Membrane</keyword>
<keyword evidence="2" id="KW-0812">Transmembrane</keyword>
<dbReference type="OrthoDB" id="8664525at2"/>
<keyword evidence="1" id="KW-0175">Coiled coil</keyword>
<name>A0A5E6QNV2_PSEFL</name>
<evidence type="ECO:0000256" key="2">
    <source>
        <dbReference type="SAM" id="Phobius"/>
    </source>
</evidence>
<dbReference type="AlphaFoldDB" id="A0A5E6QNV2"/>
<proteinExistence type="predicted"/>
<dbReference type="Proteomes" id="UP000399692">
    <property type="component" value="Unassembled WGS sequence"/>
</dbReference>
<sequence>MTDPAVTRASSGPTCSGRVPILPVRYAIVPRPADAPACRYAESGFNLEQGFTPLQHSAYTLRALRPGYVYVFMKGTKSEKLVIHEYDGEGHYQELRYRGLDCYHRRNRYMGSRTLGWVWADTSAEAGKEVWIAYSPHLWTNAMTARICQSATLRQRHMRLLDTAELVAGSKQPSTQPHVLPVSALKEWVEDFKPEDRRMSLTWSSHPIKETLPMGTLGAMLRQYPYTQPKIPAVVALNDAEGMALDLSLSVSAYQHQMRDLIPSEELYPREPDPNSEQACVPKCFRLDTERLSPQSRDFHHRNLVAMLLDKTLVSLYPAKPRRSIEAAARALSMPGGRAALTPAEARYRALTHKFYSEHGARLGLRIDTDKYHKFLAERDELEKRITVLRKQALQASDDHDIWLGTAENQHIEDPTSLAAALASYDRDNLTSSRGLEMSLALLIHPMGQPALGTEDEDRRFKRLEQWLDQHDSPLYVALAPFNPFKDKADSVGTLLGASENVIHGLVGRFPATANITDLTAQLVTTTVLKRMRGKTRWDASIGLRQQVLRAAIEANAEKAIGLLSARYSITDTAISESNFSKEVERYLKTGLAQVDESNTVAVKGNRSVLVETTKTWRIKPTFLGLLTSTGAPAINSGMLWFNVISLNAAYKNLCDSNLPEATTAFAASIFGVIGATAATLASTRGAQKLAFLKLSTSAPGMAFGNGFIRIIGSNLFARLSGYPGVLLGAYSDLQKSVRQKENGDATSGDLTIYGGISIAAGSILMLEGGLAIAGATSVIPFAGWGAAAVVLLGSTILAGGMYLHAKASARIHNPMELWAARCIFGNRLNDGERRENIDLDINKKLPHFNNITQEVKAWYGSFYAPWLLSSEDTKAIGLENLTSEWLANNTWTFPNWTTITHNDTSSTSPTIEFTVFLKGFILGQSTWTAQLFGDLKELETPIHLDPPSCYEIPGGLVLNFRKEVPNQRATTLEVCYQPNFGLDEKAEASNRFLLEK</sequence>
<feature type="coiled-coil region" evidence="1">
    <location>
        <begin position="372"/>
        <end position="399"/>
    </location>
</feature>
<gene>
    <name evidence="4" type="ORF">PS631_01171</name>
</gene>
<dbReference type="NCBIfam" id="NF041559">
    <property type="entry name" value="BTH_I2691_fam"/>
    <property type="match status" value="1"/>
</dbReference>